<dbReference type="AlphaFoldDB" id="A0AAV2TSR9"/>
<evidence type="ECO:0008006" key="3">
    <source>
        <dbReference type="Google" id="ProtNLM"/>
    </source>
</evidence>
<organism evidence="1 2">
    <name type="scientific">Calicophoron daubneyi</name>
    <name type="common">Rumen fluke</name>
    <name type="synonym">Paramphistomum daubneyi</name>
    <dbReference type="NCBI Taxonomy" id="300641"/>
    <lineage>
        <taxon>Eukaryota</taxon>
        <taxon>Metazoa</taxon>
        <taxon>Spiralia</taxon>
        <taxon>Lophotrochozoa</taxon>
        <taxon>Platyhelminthes</taxon>
        <taxon>Trematoda</taxon>
        <taxon>Digenea</taxon>
        <taxon>Plagiorchiida</taxon>
        <taxon>Pronocephalata</taxon>
        <taxon>Paramphistomoidea</taxon>
        <taxon>Paramphistomidae</taxon>
        <taxon>Calicophoron</taxon>
    </lineage>
</organism>
<protein>
    <recommendedName>
        <fullName evidence="3">Muscleblind-like protein</fullName>
    </recommendedName>
</protein>
<proteinExistence type="predicted"/>
<dbReference type="EMBL" id="CAXLJL010000601">
    <property type="protein sequence ID" value="CAL5139443.1"/>
    <property type="molecule type" value="Genomic_DNA"/>
</dbReference>
<dbReference type="Proteomes" id="UP001497525">
    <property type="component" value="Unassembled WGS sequence"/>
</dbReference>
<evidence type="ECO:0000313" key="1">
    <source>
        <dbReference type="EMBL" id="CAL5139443.1"/>
    </source>
</evidence>
<sequence length="505" mass="54872">MASLYLASDTTVKPNISNKIAGNTCTSPANSVKASGGLEKLNPVDECASKPNPELVNSSSVGLLQQNEVTSSVNILEQSGKQLCAPAISRRKRRQDWCRWPVCEQFLTTGDCPSMKTESGDSVCLAAHISASDHIPITPEKEVRVCFDSMGLMELTCRRPDCHFYHPPKIIRDQIVAKRHAQYLREKVFKPSAKSSISTAVTSLQTTPTSRSSVRHSSNAQTLSLSQVAPCLPKFDWRRPDYWQGMLTNLASQQSLDAFTKSLAGLYPVFPSSADSLLWRMNFTADAQQDPLFSIPTLNRTTAGRTTGECMPLVLDPSLVRVQPLSQTPSVSGVDCIPLVPSFRVADTQQTTQQLGLNWLNSLTAPSTSPIQNNLSALTTRLPPGRTDMNSKLSQSHIANFSLHTPDAWNSLGKLLYTPAFWNLPVPGIQPVTSAPNPATSFFGCAPFSTPLISPLLANPYGLFSFVEANACIPPISNPSFTGVTFNGSVNETPNVMNTNNQPFS</sequence>
<evidence type="ECO:0000313" key="2">
    <source>
        <dbReference type="Proteomes" id="UP001497525"/>
    </source>
</evidence>
<gene>
    <name evidence="1" type="ORF">CDAUBV1_LOCUS14458</name>
</gene>
<name>A0AAV2TSR9_CALDB</name>
<accession>A0AAV2TSR9</accession>
<comment type="caution">
    <text evidence="1">The sequence shown here is derived from an EMBL/GenBank/DDBJ whole genome shotgun (WGS) entry which is preliminary data.</text>
</comment>
<reference evidence="1" key="1">
    <citation type="submission" date="2024-06" db="EMBL/GenBank/DDBJ databases">
        <authorList>
            <person name="Liu X."/>
            <person name="Lenzi L."/>
            <person name="Haldenby T S."/>
            <person name="Uol C."/>
        </authorList>
    </citation>
    <scope>NUCLEOTIDE SEQUENCE</scope>
</reference>
<dbReference type="Gene3D" id="3.30.1370.210">
    <property type="match status" value="1"/>
</dbReference>